<dbReference type="RefSeq" id="WP_043403652.1">
    <property type="nucleotide sequence ID" value="NZ_JPMI01000230.1"/>
</dbReference>
<dbReference type="SUPFAM" id="SSF160631">
    <property type="entry name" value="SMI1/KNR4-like"/>
    <property type="match status" value="1"/>
</dbReference>
<comment type="caution">
    <text evidence="2">The sequence shown here is derived from an EMBL/GenBank/DDBJ whole genome shotgun (WGS) entry which is preliminary data.</text>
</comment>
<evidence type="ECO:0000313" key="3">
    <source>
        <dbReference type="Proteomes" id="UP000028547"/>
    </source>
</evidence>
<organism evidence="2 3">
    <name type="scientific">Archangium violaceum Cb vi76</name>
    <dbReference type="NCBI Taxonomy" id="1406225"/>
    <lineage>
        <taxon>Bacteria</taxon>
        <taxon>Pseudomonadati</taxon>
        <taxon>Myxococcota</taxon>
        <taxon>Myxococcia</taxon>
        <taxon>Myxococcales</taxon>
        <taxon>Cystobacterineae</taxon>
        <taxon>Archangiaceae</taxon>
        <taxon>Archangium</taxon>
    </lineage>
</organism>
<accession>A0A084SN70</accession>
<dbReference type="InterPro" id="IPR018958">
    <property type="entry name" value="Knr4/Smi1-like_dom"/>
</dbReference>
<dbReference type="Gene3D" id="3.40.1580.10">
    <property type="entry name" value="SMI1/KNR4-like"/>
    <property type="match status" value="1"/>
</dbReference>
<evidence type="ECO:0000259" key="1">
    <source>
        <dbReference type="SMART" id="SM00860"/>
    </source>
</evidence>
<dbReference type="Pfam" id="PF09346">
    <property type="entry name" value="SMI1_KNR4"/>
    <property type="match status" value="1"/>
</dbReference>
<proteinExistence type="predicted"/>
<sequence length="148" mass="16777">MNIRWEPYVWKEAHPVAPAEVTKLEADWGVQLPEEYKHIAPRHHGMSPTPNVFDIGESDNAFTCLLTLSSEESKEGYAIPTRYGAIKPHVPSGIFPFGMTPGGENICFDYRDVPPGQPRIVLVTMEMEVYFIANSFREFLTGLHELRD</sequence>
<name>A0A084SN70_9BACT</name>
<dbReference type="AlphaFoldDB" id="A0A084SN70"/>
<dbReference type="Proteomes" id="UP000028547">
    <property type="component" value="Unassembled WGS sequence"/>
</dbReference>
<gene>
    <name evidence="2" type="ORF">Q664_31785</name>
</gene>
<dbReference type="SMART" id="SM00860">
    <property type="entry name" value="SMI1_KNR4"/>
    <property type="match status" value="1"/>
</dbReference>
<evidence type="ECO:0000313" key="2">
    <source>
        <dbReference type="EMBL" id="KFA89905.1"/>
    </source>
</evidence>
<dbReference type="EMBL" id="JPMI01000230">
    <property type="protein sequence ID" value="KFA89905.1"/>
    <property type="molecule type" value="Genomic_DNA"/>
</dbReference>
<reference evidence="2 3" key="1">
    <citation type="submission" date="2014-07" db="EMBL/GenBank/DDBJ databases">
        <title>Draft Genome Sequence of Gephyronic Acid Producer, Cystobacter violaceus Strain Cb vi76.</title>
        <authorList>
            <person name="Stevens D.C."/>
            <person name="Young J."/>
            <person name="Carmichael R."/>
            <person name="Tan J."/>
            <person name="Taylor R.E."/>
        </authorList>
    </citation>
    <scope>NUCLEOTIDE SEQUENCE [LARGE SCALE GENOMIC DNA]</scope>
    <source>
        <strain evidence="2 3">Cb vi76</strain>
    </source>
</reference>
<protein>
    <recommendedName>
        <fullName evidence="1">Knr4/Smi1-like domain-containing protein</fullName>
    </recommendedName>
</protein>
<dbReference type="InterPro" id="IPR037883">
    <property type="entry name" value="Knr4/Smi1-like_sf"/>
</dbReference>
<feature type="domain" description="Knr4/Smi1-like" evidence="1">
    <location>
        <begin position="15"/>
        <end position="142"/>
    </location>
</feature>